<organism evidence="2 3">
    <name type="scientific">Thalassospira xianhensis MCCC 1A02616</name>
    <dbReference type="NCBI Taxonomy" id="1177929"/>
    <lineage>
        <taxon>Bacteria</taxon>
        <taxon>Pseudomonadati</taxon>
        <taxon>Pseudomonadota</taxon>
        <taxon>Alphaproteobacteria</taxon>
        <taxon>Rhodospirillales</taxon>
        <taxon>Thalassospiraceae</taxon>
        <taxon>Thalassospira</taxon>
    </lineage>
</organism>
<dbReference type="InterPro" id="IPR029058">
    <property type="entry name" value="AB_hydrolase_fold"/>
</dbReference>
<proteinExistence type="predicted"/>
<dbReference type="Proteomes" id="UP000252419">
    <property type="component" value="Unassembled WGS sequence"/>
</dbReference>
<evidence type="ECO:0000256" key="1">
    <source>
        <dbReference type="SAM" id="SignalP"/>
    </source>
</evidence>
<dbReference type="AlphaFoldDB" id="A0A367UGU5"/>
<keyword evidence="1" id="KW-0732">Signal</keyword>
<keyword evidence="3" id="KW-1185">Reference proteome</keyword>
<accession>A0A367UGU5</accession>
<comment type="caution">
    <text evidence="2">The sequence shown here is derived from an EMBL/GenBank/DDBJ whole genome shotgun (WGS) entry which is preliminary data.</text>
</comment>
<name>A0A367UGU5_9PROT</name>
<dbReference type="RefSeq" id="WP_114121476.1">
    <property type="nucleotide sequence ID" value="NZ_JPWA01000008.1"/>
</dbReference>
<dbReference type="EMBL" id="JPWA01000008">
    <property type="protein sequence ID" value="RCK06272.1"/>
    <property type="molecule type" value="Genomic_DNA"/>
</dbReference>
<gene>
    <name evidence="2" type="ORF">TH5_08610</name>
</gene>
<reference evidence="2 3" key="1">
    <citation type="submission" date="2014-07" db="EMBL/GenBank/DDBJ databases">
        <title>Draft genome sequence of Thalassospira xianhensis P-4 (MCCC 1A02616).</title>
        <authorList>
            <person name="Lai Q."/>
            <person name="Shao Z."/>
        </authorList>
    </citation>
    <scope>NUCLEOTIDE SEQUENCE [LARGE SCALE GENOMIC DNA]</scope>
    <source>
        <strain evidence="2 3">MCCC 1A02616</strain>
    </source>
</reference>
<dbReference type="SUPFAM" id="SSF53474">
    <property type="entry name" value="alpha/beta-Hydrolases"/>
    <property type="match status" value="1"/>
</dbReference>
<sequence length="345" mass="37701">MQRKLWTRRDFVNALLVAGTASVWANKALASDVIIKNPNPDINQGDLYSRLANAGEWGYPSKPVLIKLDSDLVVFAYLPPTVRNARVVVFSHAELSVPSVYSPLLNHWASQGYAVLAPIHEDSLLDGGTDSIARGTLNEIWAPSAAITDIGIWNRRIRQCERVLEFIPVLNKTWGTDLDITRPIIAGHSWGAFVAQILTGARAVTYSGEVLERPSSGFSSGILLSPFGRGVLGLVDGSWESALKPTIVVTGNGEKGQEPSIRSEAFTLAPAGNRHLAWFKAITEGLVSGDDTRQGKVSEHIFLDVLAVTTAFLDAYARYDEEVFAALAGQYFTKATRQRVTAYYR</sequence>
<protein>
    <submittedName>
        <fullName evidence="2">Uncharacterized protein</fullName>
    </submittedName>
</protein>
<dbReference type="Gene3D" id="3.40.50.1820">
    <property type="entry name" value="alpha/beta hydrolase"/>
    <property type="match status" value="1"/>
</dbReference>
<feature type="signal peptide" evidence="1">
    <location>
        <begin position="1"/>
        <end position="30"/>
    </location>
</feature>
<evidence type="ECO:0000313" key="2">
    <source>
        <dbReference type="EMBL" id="RCK06272.1"/>
    </source>
</evidence>
<feature type="chain" id="PRO_5016669824" evidence="1">
    <location>
        <begin position="31"/>
        <end position="345"/>
    </location>
</feature>
<evidence type="ECO:0000313" key="3">
    <source>
        <dbReference type="Proteomes" id="UP000252419"/>
    </source>
</evidence>